<evidence type="ECO:0000256" key="3">
    <source>
        <dbReference type="ARBA" id="ARBA00022490"/>
    </source>
</evidence>
<evidence type="ECO:0000256" key="8">
    <source>
        <dbReference type="ARBA" id="ARBA00023012"/>
    </source>
</evidence>
<name>A0AAW4L4L0_9BACT</name>
<evidence type="ECO:0000256" key="16">
    <source>
        <dbReference type="PROSITE-ProRule" id="PRU00169"/>
    </source>
</evidence>
<keyword evidence="20" id="KW-1185">Reference proteome</keyword>
<evidence type="ECO:0000256" key="13">
    <source>
        <dbReference type="ARBA" id="ARBA00023231"/>
    </source>
</evidence>
<dbReference type="RefSeq" id="WP_214171899.1">
    <property type="nucleotide sequence ID" value="NZ_JAHCVJ010000005.1"/>
</dbReference>
<dbReference type="InterPro" id="IPR058031">
    <property type="entry name" value="AAA_lid_NorR"/>
</dbReference>
<dbReference type="EMBL" id="JAHCVJ010000005">
    <property type="protein sequence ID" value="MBT0665117.1"/>
    <property type="molecule type" value="Genomic_DNA"/>
</dbReference>
<reference evidence="19 20" key="1">
    <citation type="submission" date="2021-05" db="EMBL/GenBank/DDBJ databases">
        <title>The draft genome of Geobacter pelophilus DSM 12255.</title>
        <authorList>
            <person name="Xu Z."/>
            <person name="Masuda Y."/>
            <person name="Itoh H."/>
            <person name="Senoo K."/>
        </authorList>
    </citation>
    <scope>NUCLEOTIDE SEQUENCE [LARGE SCALE GENOMIC DNA]</scope>
    <source>
        <strain evidence="19 20">DSM 12255</strain>
    </source>
</reference>
<dbReference type="InterPro" id="IPR009057">
    <property type="entry name" value="Homeodomain-like_sf"/>
</dbReference>
<dbReference type="InterPro" id="IPR025943">
    <property type="entry name" value="Sigma_54_int_dom_ATP-bd_2"/>
</dbReference>
<dbReference type="InterPro" id="IPR002078">
    <property type="entry name" value="Sigma_54_int"/>
</dbReference>
<keyword evidence="8" id="KW-0902">Two-component regulatory system</keyword>
<keyword evidence="12" id="KW-0804">Transcription</keyword>
<dbReference type="SMART" id="SM00382">
    <property type="entry name" value="AAA"/>
    <property type="match status" value="1"/>
</dbReference>
<dbReference type="Pfam" id="PF00072">
    <property type="entry name" value="Response_reg"/>
    <property type="match status" value="1"/>
</dbReference>
<keyword evidence="11" id="KW-0010">Activator</keyword>
<sequence>MTARILICDDEVEILSYLRKILVAKGVAVESFTSGMALLNHLENSAAETADLILLDIKMPDIDGIRVLERIRALEMEIPVLIMTAYACIGSAIEAIRLGAYDYVTKPFPKEKVLGVLENIIERKLLRQENQALKEELKKPTALKKIVFTSSRFREVHDLARQVAASEANILILGESGTGKELVAGLIHGNSRRSAGSFLSLNCAALTDTLLESQLFGHVRGAFTGAVTHQKGLLEEADGGTLFLDEIGDMSLQLQAKLLRVLQERDFIPVGDTRLRNVDVRFVAATNKDLLREVKLGRFREDLFYRLNVIPITLPPLRERKEDIEPLARHFVARFSLHMKKEVSDVSRDAIRKLIDYSWPGNIRELENVIERAMILAQGTVITADLLPLLSSEPSADSQAPGRMVSLATVEKDHIQYVLKKSGYHKSRAAGVLGIARRTLDRKIEEYGLVDSVYAEGDVC</sequence>
<dbReference type="PRINTS" id="PR01590">
    <property type="entry name" value="HTHFIS"/>
</dbReference>
<dbReference type="FunFam" id="1.10.8.60:FF:000014">
    <property type="entry name" value="DNA-binding transcriptional regulator NtrC"/>
    <property type="match status" value="1"/>
</dbReference>
<dbReference type="SUPFAM" id="SSF52172">
    <property type="entry name" value="CheY-like"/>
    <property type="match status" value="1"/>
</dbReference>
<dbReference type="SMART" id="SM00448">
    <property type="entry name" value="REC"/>
    <property type="match status" value="1"/>
</dbReference>
<keyword evidence="13" id="KW-0535">Nitrogen fixation</keyword>
<evidence type="ECO:0000259" key="17">
    <source>
        <dbReference type="PROSITE" id="PS50045"/>
    </source>
</evidence>
<dbReference type="Gene3D" id="1.10.10.60">
    <property type="entry name" value="Homeodomain-like"/>
    <property type="match status" value="1"/>
</dbReference>
<dbReference type="SUPFAM" id="SSF46689">
    <property type="entry name" value="Homeodomain-like"/>
    <property type="match status" value="1"/>
</dbReference>
<evidence type="ECO:0000256" key="12">
    <source>
        <dbReference type="ARBA" id="ARBA00023163"/>
    </source>
</evidence>
<dbReference type="SUPFAM" id="SSF52540">
    <property type="entry name" value="P-loop containing nucleoside triphosphate hydrolases"/>
    <property type="match status" value="1"/>
</dbReference>
<dbReference type="FunFam" id="3.40.50.300:FF:000006">
    <property type="entry name" value="DNA-binding transcriptional regulator NtrC"/>
    <property type="match status" value="1"/>
</dbReference>
<dbReference type="PROSITE" id="PS00675">
    <property type="entry name" value="SIGMA54_INTERACT_1"/>
    <property type="match status" value="1"/>
</dbReference>
<dbReference type="Gene3D" id="1.10.8.60">
    <property type="match status" value="1"/>
</dbReference>
<dbReference type="InterPro" id="IPR002197">
    <property type="entry name" value="HTH_Fis"/>
</dbReference>
<evidence type="ECO:0000256" key="14">
    <source>
        <dbReference type="ARBA" id="ARBA00029881"/>
    </source>
</evidence>
<keyword evidence="5 16" id="KW-0597">Phosphoprotein</keyword>
<keyword evidence="9" id="KW-0805">Transcription regulation</keyword>
<dbReference type="GO" id="GO:0005737">
    <property type="term" value="C:cytoplasm"/>
    <property type="evidence" value="ECO:0007669"/>
    <property type="project" value="UniProtKB-SubCell"/>
</dbReference>
<evidence type="ECO:0000256" key="7">
    <source>
        <dbReference type="ARBA" id="ARBA00022840"/>
    </source>
</evidence>
<evidence type="ECO:0000256" key="5">
    <source>
        <dbReference type="ARBA" id="ARBA00022553"/>
    </source>
</evidence>
<evidence type="ECO:0000256" key="11">
    <source>
        <dbReference type="ARBA" id="ARBA00023159"/>
    </source>
</evidence>
<evidence type="ECO:0000259" key="18">
    <source>
        <dbReference type="PROSITE" id="PS50110"/>
    </source>
</evidence>
<feature type="domain" description="Sigma-54 factor interaction" evidence="17">
    <location>
        <begin position="146"/>
        <end position="375"/>
    </location>
</feature>
<dbReference type="Pfam" id="PF25601">
    <property type="entry name" value="AAA_lid_14"/>
    <property type="match status" value="1"/>
</dbReference>
<dbReference type="PANTHER" id="PTHR32071">
    <property type="entry name" value="TRANSCRIPTIONAL REGULATORY PROTEIN"/>
    <property type="match status" value="1"/>
</dbReference>
<evidence type="ECO:0000313" key="19">
    <source>
        <dbReference type="EMBL" id="MBT0665117.1"/>
    </source>
</evidence>
<evidence type="ECO:0000256" key="2">
    <source>
        <dbReference type="ARBA" id="ARBA00019059"/>
    </source>
</evidence>
<dbReference type="PROSITE" id="PS00688">
    <property type="entry name" value="SIGMA54_INTERACT_3"/>
    <property type="match status" value="1"/>
</dbReference>
<comment type="subcellular location">
    <subcellularLocation>
        <location evidence="1">Cytoplasm</location>
    </subcellularLocation>
</comment>
<evidence type="ECO:0000256" key="15">
    <source>
        <dbReference type="ARBA" id="ARBA00031910"/>
    </source>
</evidence>
<evidence type="ECO:0000256" key="6">
    <source>
        <dbReference type="ARBA" id="ARBA00022741"/>
    </source>
</evidence>
<keyword evidence="3" id="KW-0963">Cytoplasm</keyword>
<gene>
    <name evidence="19" type="ORF">KI809_12490</name>
</gene>
<dbReference type="Pfam" id="PF00158">
    <property type="entry name" value="Sigma54_activat"/>
    <property type="match status" value="1"/>
</dbReference>
<dbReference type="InterPro" id="IPR003593">
    <property type="entry name" value="AAA+_ATPase"/>
</dbReference>
<comment type="caution">
    <text evidence="19">The sequence shown here is derived from an EMBL/GenBank/DDBJ whole genome shotgun (WGS) entry which is preliminary data.</text>
</comment>
<keyword evidence="4" id="KW-0678">Repressor</keyword>
<dbReference type="InterPro" id="IPR027417">
    <property type="entry name" value="P-loop_NTPase"/>
</dbReference>
<dbReference type="Proteomes" id="UP000811899">
    <property type="component" value="Unassembled WGS sequence"/>
</dbReference>
<dbReference type="GO" id="GO:0000160">
    <property type="term" value="P:phosphorelay signal transduction system"/>
    <property type="evidence" value="ECO:0007669"/>
    <property type="project" value="UniProtKB-KW"/>
</dbReference>
<dbReference type="Gene3D" id="3.40.50.2300">
    <property type="match status" value="1"/>
</dbReference>
<accession>A0AAW4L4L0</accession>
<keyword evidence="6" id="KW-0547">Nucleotide-binding</keyword>
<evidence type="ECO:0000256" key="1">
    <source>
        <dbReference type="ARBA" id="ARBA00004496"/>
    </source>
</evidence>
<dbReference type="PROSITE" id="PS50045">
    <property type="entry name" value="SIGMA54_INTERACT_4"/>
    <property type="match status" value="1"/>
</dbReference>
<evidence type="ECO:0000256" key="10">
    <source>
        <dbReference type="ARBA" id="ARBA00023125"/>
    </source>
</evidence>
<dbReference type="GO" id="GO:0043565">
    <property type="term" value="F:sequence-specific DNA binding"/>
    <property type="evidence" value="ECO:0007669"/>
    <property type="project" value="InterPro"/>
</dbReference>
<evidence type="ECO:0000256" key="4">
    <source>
        <dbReference type="ARBA" id="ARBA00022491"/>
    </source>
</evidence>
<evidence type="ECO:0000313" key="20">
    <source>
        <dbReference type="Proteomes" id="UP000811899"/>
    </source>
</evidence>
<feature type="modified residue" description="4-aspartylphosphate" evidence="16">
    <location>
        <position position="56"/>
    </location>
</feature>
<organism evidence="19 20">
    <name type="scientific">Geoanaerobacter pelophilus</name>
    <dbReference type="NCBI Taxonomy" id="60036"/>
    <lineage>
        <taxon>Bacteria</taxon>
        <taxon>Pseudomonadati</taxon>
        <taxon>Thermodesulfobacteriota</taxon>
        <taxon>Desulfuromonadia</taxon>
        <taxon>Geobacterales</taxon>
        <taxon>Geobacteraceae</taxon>
        <taxon>Geoanaerobacter</taxon>
    </lineage>
</organism>
<dbReference type="GO" id="GO:0005524">
    <property type="term" value="F:ATP binding"/>
    <property type="evidence" value="ECO:0007669"/>
    <property type="project" value="UniProtKB-KW"/>
</dbReference>
<evidence type="ECO:0000256" key="9">
    <source>
        <dbReference type="ARBA" id="ARBA00023015"/>
    </source>
</evidence>
<dbReference type="PANTHER" id="PTHR32071:SF95">
    <property type="entry name" value="DNA-BINDING TRANSCRIPTIONAL REGULATOR NTRC"/>
    <property type="match status" value="1"/>
</dbReference>
<keyword evidence="7" id="KW-0067">ATP-binding</keyword>
<keyword evidence="10" id="KW-0238">DNA-binding</keyword>
<dbReference type="CDD" id="cd00009">
    <property type="entry name" value="AAA"/>
    <property type="match status" value="1"/>
</dbReference>
<dbReference type="InterPro" id="IPR001789">
    <property type="entry name" value="Sig_transdc_resp-reg_receiver"/>
</dbReference>
<dbReference type="PROSITE" id="PS00676">
    <property type="entry name" value="SIGMA54_INTERACT_2"/>
    <property type="match status" value="1"/>
</dbReference>
<dbReference type="Gene3D" id="3.40.50.300">
    <property type="entry name" value="P-loop containing nucleotide triphosphate hydrolases"/>
    <property type="match status" value="1"/>
</dbReference>
<dbReference type="PROSITE" id="PS50110">
    <property type="entry name" value="RESPONSE_REGULATORY"/>
    <property type="match status" value="1"/>
</dbReference>
<proteinExistence type="predicted"/>
<dbReference type="InterPro" id="IPR025944">
    <property type="entry name" value="Sigma_54_int_dom_CS"/>
</dbReference>
<feature type="domain" description="Response regulatory" evidence="18">
    <location>
        <begin position="4"/>
        <end position="121"/>
    </location>
</feature>
<dbReference type="AlphaFoldDB" id="A0AAW4L4L0"/>
<dbReference type="Pfam" id="PF02954">
    <property type="entry name" value="HTH_8"/>
    <property type="match status" value="1"/>
</dbReference>
<dbReference type="GO" id="GO:0006355">
    <property type="term" value="P:regulation of DNA-templated transcription"/>
    <property type="evidence" value="ECO:0007669"/>
    <property type="project" value="InterPro"/>
</dbReference>
<dbReference type="InterPro" id="IPR025662">
    <property type="entry name" value="Sigma_54_int_dom_ATP-bd_1"/>
</dbReference>
<dbReference type="InterPro" id="IPR011006">
    <property type="entry name" value="CheY-like_superfamily"/>
</dbReference>
<protein>
    <recommendedName>
        <fullName evidence="2">DNA-binding transcriptional regulator NtrC</fullName>
    </recommendedName>
    <alternativeName>
        <fullName evidence="14">Nitrogen regulation protein NR(I)</fullName>
    </alternativeName>
    <alternativeName>
        <fullName evidence="15">Nitrogen regulator I</fullName>
    </alternativeName>
</protein>